<organism evidence="2 3">
    <name type="scientific">Gigaspora margarita</name>
    <dbReference type="NCBI Taxonomy" id="4874"/>
    <lineage>
        <taxon>Eukaryota</taxon>
        <taxon>Fungi</taxon>
        <taxon>Fungi incertae sedis</taxon>
        <taxon>Mucoromycota</taxon>
        <taxon>Glomeromycotina</taxon>
        <taxon>Glomeromycetes</taxon>
        <taxon>Diversisporales</taxon>
        <taxon>Gigasporaceae</taxon>
        <taxon>Gigaspora</taxon>
    </lineage>
</organism>
<keyword evidence="3" id="KW-1185">Reference proteome</keyword>
<evidence type="ECO:0000313" key="3">
    <source>
        <dbReference type="Proteomes" id="UP000439903"/>
    </source>
</evidence>
<evidence type="ECO:0000313" key="2">
    <source>
        <dbReference type="EMBL" id="KAF0548094.1"/>
    </source>
</evidence>
<accession>A0A8H4ESR0</accession>
<evidence type="ECO:0000256" key="1">
    <source>
        <dbReference type="SAM" id="MobiDB-lite"/>
    </source>
</evidence>
<dbReference type="Proteomes" id="UP000439903">
    <property type="component" value="Unassembled WGS sequence"/>
</dbReference>
<gene>
    <name evidence="2" type="ORF">F8M41_000151</name>
</gene>
<feature type="region of interest" description="Disordered" evidence="1">
    <location>
        <begin position="1"/>
        <end position="30"/>
    </location>
</feature>
<dbReference type="OrthoDB" id="3366231at2759"/>
<sequence length="97" mass="11498">MPPFRNLRPRTIQERRAADASRNQRSRKLCHTTRKKQSYNVGRYFCETTSSIRYVFENVHVCTHCHAVLFPTEAQGSCCRAGKIKYILIKKRQKFFM</sequence>
<reference evidence="2 3" key="1">
    <citation type="journal article" date="2019" name="Environ. Microbiol.">
        <title>At the nexus of three kingdoms: the genome of the mycorrhizal fungus Gigaspora margarita provides insights into plant, endobacterial and fungal interactions.</title>
        <authorList>
            <person name="Venice F."/>
            <person name="Ghignone S."/>
            <person name="Salvioli di Fossalunga A."/>
            <person name="Amselem J."/>
            <person name="Novero M."/>
            <person name="Xianan X."/>
            <person name="Sedzielewska Toro K."/>
            <person name="Morin E."/>
            <person name="Lipzen A."/>
            <person name="Grigoriev I.V."/>
            <person name="Henrissat B."/>
            <person name="Martin F.M."/>
            <person name="Bonfante P."/>
        </authorList>
    </citation>
    <scope>NUCLEOTIDE SEQUENCE [LARGE SCALE GENOMIC DNA]</scope>
    <source>
        <strain evidence="2 3">BEG34</strain>
    </source>
</reference>
<proteinExistence type="predicted"/>
<protein>
    <submittedName>
        <fullName evidence="2">Uncharacterized protein</fullName>
    </submittedName>
</protein>
<dbReference type="AlphaFoldDB" id="A0A8H4ESR0"/>
<dbReference type="EMBL" id="WTPW01000101">
    <property type="protein sequence ID" value="KAF0548094.1"/>
    <property type="molecule type" value="Genomic_DNA"/>
</dbReference>
<name>A0A8H4ESR0_GIGMA</name>
<comment type="caution">
    <text evidence="2">The sequence shown here is derived from an EMBL/GenBank/DDBJ whole genome shotgun (WGS) entry which is preliminary data.</text>
</comment>